<reference evidence="1 2" key="1">
    <citation type="submission" date="2015-12" db="EMBL/GenBank/DDBJ databases">
        <title>Diversity of Burkholderia near neighbor genomes.</title>
        <authorList>
            <person name="Sahl J."/>
            <person name="Wagner D."/>
            <person name="Keim P."/>
        </authorList>
    </citation>
    <scope>NUCLEOTIDE SEQUENCE [LARGE SCALE GENOMIC DNA]</scope>
    <source>
        <strain evidence="1 2">BDU8</strain>
    </source>
</reference>
<dbReference type="AlphaFoldDB" id="A0A1B4G7C2"/>
<name>A0A1B4G7C2_9BURK</name>
<sequence length="112" mass="13268">MVDALTFEHLDCVSWMYLSGEWANPKWQVLQSYSVPVLQVDRVRRAIADKTEKAKKYQQCDAYWLLITVDFWDPSQDQGVDWPGGEVLEFGPYERIFLYKSTYRRVVEIPRT</sequence>
<evidence type="ECO:0000313" key="1">
    <source>
        <dbReference type="EMBL" id="AOJ11829.1"/>
    </source>
</evidence>
<protein>
    <submittedName>
        <fullName evidence="1">Uncharacterized protein</fullName>
    </submittedName>
</protein>
<accession>A0A1B4G7C2</accession>
<evidence type="ECO:0000313" key="2">
    <source>
        <dbReference type="Proteomes" id="UP000067711"/>
    </source>
</evidence>
<organism evidence="1 2">
    <name type="scientific">Burkholderia mayonis</name>
    <dbReference type="NCBI Taxonomy" id="1385591"/>
    <lineage>
        <taxon>Bacteria</taxon>
        <taxon>Pseudomonadati</taxon>
        <taxon>Pseudomonadota</taxon>
        <taxon>Betaproteobacteria</taxon>
        <taxon>Burkholderiales</taxon>
        <taxon>Burkholderiaceae</taxon>
        <taxon>Burkholderia</taxon>
        <taxon>pseudomallei group</taxon>
    </lineage>
</organism>
<dbReference type="Proteomes" id="UP000067711">
    <property type="component" value="Chromosome 1"/>
</dbReference>
<proteinExistence type="predicted"/>
<gene>
    <name evidence="1" type="ORF">WS71_19000</name>
</gene>
<dbReference type="EMBL" id="CP013389">
    <property type="protein sequence ID" value="AOJ11829.1"/>
    <property type="molecule type" value="Genomic_DNA"/>
</dbReference>